<feature type="region of interest" description="Disordered" evidence="1">
    <location>
        <begin position="128"/>
        <end position="150"/>
    </location>
</feature>
<evidence type="ECO:0000256" key="1">
    <source>
        <dbReference type="SAM" id="MobiDB-lite"/>
    </source>
</evidence>
<proteinExistence type="predicted"/>
<dbReference type="RefSeq" id="WP_090231467.1">
    <property type="nucleotide sequence ID" value="NZ_FNNU01000007.1"/>
</dbReference>
<organism evidence="2 3">
    <name type="scientific">Pseudomonas kuykendallii</name>
    <dbReference type="NCBI Taxonomy" id="1007099"/>
    <lineage>
        <taxon>Bacteria</taxon>
        <taxon>Pseudomonadati</taxon>
        <taxon>Pseudomonadota</taxon>
        <taxon>Gammaproteobacteria</taxon>
        <taxon>Pseudomonadales</taxon>
        <taxon>Pseudomonadaceae</taxon>
        <taxon>Pseudomonas</taxon>
    </lineage>
</organism>
<evidence type="ECO:0000313" key="3">
    <source>
        <dbReference type="Proteomes" id="UP000243778"/>
    </source>
</evidence>
<dbReference type="AlphaFoldDB" id="A0A1H3FI03"/>
<accession>A0A1H3FI03</accession>
<protein>
    <recommendedName>
        <fullName evidence="4">DUF3301 domain-containing protein</fullName>
    </recommendedName>
</protein>
<name>A0A1H3FI03_9PSED</name>
<dbReference type="Proteomes" id="UP000243778">
    <property type="component" value="Unassembled WGS sequence"/>
</dbReference>
<evidence type="ECO:0008006" key="4">
    <source>
        <dbReference type="Google" id="ProtNLM"/>
    </source>
</evidence>
<dbReference type="InterPro" id="IPR021732">
    <property type="entry name" value="DUF3301"/>
</dbReference>
<sequence length="150" mass="16704">MLTLGNLFLLLLLAGAGAWLWHGHGVRERALLLARQHCAKVQVELLDENVAFRRFGLVADSRGRKRFARVYAFEFTVTGEQRHAGTLVMFGNHLGRIELEAHPLPAAAEPMPAPVVEVAASVILESVPNEPPAPRRTDNVVRLDQWKRKS</sequence>
<reference evidence="3" key="1">
    <citation type="submission" date="2016-10" db="EMBL/GenBank/DDBJ databases">
        <authorList>
            <person name="Varghese N."/>
            <person name="Submissions S."/>
        </authorList>
    </citation>
    <scope>NUCLEOTIDE SEQUENCE [LARGE SCALE GENOMIC DNA]</scope>
    <source>
        <strain evidence="3">NRRL B-59562</strain>
    </source>
</reference>
<dbReference type="STRING" id="1007099.SAMN05216287_4062"/>
<keyword evidence="3" id="KW-1185">Reference proteome</keyword>
<dbReference type="Pfam" id="PF11743">
    <property type="entry name" value="DUF3301"/>
    <property type="match status" value="1"/>
</dbReference>
<dbReference type="OrthoDB" id="5959530at2"/>
<dbReference type="EMBL" id="FNNU01000007">
    <property type="protein sequence ID" value="SDX89774.1"/>
    <property type="molecule type" value="Genomic_DNA"/>
</dbReference>
<feature type="compositionally biased region" description="Basic and acidic residues" evidence="1">
    <location>
        <begin position="133"/>
        <end position="150"/>
    </location>
</feature>
<gene>
    <name evidence="2" type="ORF">SAMN05216287_4062</name>
</gene>
<evidence type="ECO:0000313" key="2">
    <source>
        <dbReference type="EMBL" id="SDX89774.1"/>
    </source>
</evidence>